<sequence length="216" mass="23881">MEPSEVALLTKNRPALVRGMETEAMVDELAAAGVLLRHHENQIASKQTADAKNRELLQIIVTIKPSAFQQFVAALKATGQDRLLELLQGQSIPTHGSTSTQASHPQLSPGETSDSALLHKFEKLNEVQFKDLLRKNLYPLITKELDNGQILSYLHAQGVIDSFNLESIKAGTTSHDKNHLLYTFLTKRPMPDLLLFISGLQATNQKHIAETLGKDL</sequence>
<feature type="domain" description="CARD" evidence="2">
    <location>
        <begin position="125"/>
        <end position="215"/>
    </location>
</feature>
<reference evidence="4" key="1">
    <citation type="submission" date="2022-11" db="UniProtKB">
        <authorList>
            <consortium name="WormBaseParasite"/>
        </authorList>
    </citation>
    <scope>IDENTIFICATION</scope>
</reference>
<keyword evidence="3" id="KW-1185">Reference proteome</keyword>
<accession>A0A914VSX0</accession>
<dbReference type="CDD" id="cd01671">
    <property type="entry name" value="CARD"/>
    <property type="match status" value="2"/>
</dbReference>
<dbReference type="GO" id="GO:0070513">
    <property type="term" value="F:death domain binding"/>
    <property type="evidence" value="ECO:0007669"/>
    <property type="project" value="InterPro"/>
</dbReference>
<dbReference type="PANTHER" id="PTHR15034">
    <property type="entry name" value="DEATH DOMAIN-CONTAINING PROTEIN CRADD"/>
    <property type="match status" value="1"/>
</dbReference>
<feature type="region of interest" description="Disordered" evidence="1">
    <location>
        <begin position="94"/>
        <end position="113"/>
    </location>
</feature>
<evidence type="ECO:0000313" key="3">
    <source>
        <dbReference type="Proteomes" id="UP000887566"/>
    </source>
</evidence>
<dbReference type="Proteomes" id="UP000887566">
    <property type="component" value="Unplaced"/>
</dbReference>
<dbReference type="InterPro" id="IPR037939">
    <property type="entry name" value="CRADD"/>
</dbReference>
<proteinExistence type="predicted"/>
<dbReference type="SMART" id="SM00114">
    <property type="entry name" value="CARD"/>
    <property type="match status" value="2"/>
</dbReference>
<evidence type="ECO:0000256" key="1">
    <source>
        <dbReference type="SAM" id="MobiDB-lite"/>
    </source>
</evidence>
<dbReference type="Pfam" id="PF00619">
    <property type="entry name" value="CARD"/>
    <property type="match status" value="1"/>
</dbReference>
<feature type="domain" description="CARD" evidence="2">
    <location>
        <begin position="1"/>
        <end position="90"/>
    </location>
</feature>
<dbReference type="PANTHER" id="PTHR15034:SF5">
    <property type="entry name" value="DEATH DOMAIN-CONTAINING PROTEIN CRADD"/>
    <property type="match status" value="1"/>
</dbReference>
<protein>
    <submittedName>
        <fullName evidence="4">CARD domain-containing protein</fullName>
    </submittedName>
</protein>
<name>A0A914VSX0_9BILA</name>
<dbReference type="AlphaFoldDB" id="A0A914VSX0"/>
<dbReference type="InterPro" id="IPR011029">
    <property type="entry name" value="DEATH-like_dom_sf"/>
</dbReference>
<dbReference type="WBParaSite" id="PSAMB.scaffold2340size23730.g17553.t1">
    <property type="protein sequence ID" value="PSAMB.scaffold2340size23730.g17553.t1"/>
    <property type="gene ID" value="PSAMB.scaffold2340size23730.g17553"/>
</dbReference>
<organism evidence="3 4">
    <name type="scientific">Plectus sambesii</name>
    <dbReference type="NCBI Taxonomy" id="2011161"/>
    <lineage>
        <taxon>Eukaryota</taxon>
        <taxon>Metazoa</taxon>
        <taxon>Ecdysozoa</taxon>
        <taxon>Nematoda</taxon>
        <taxon>Chromadorea</taxon>
        <taxon>Plectida</taxon>
        <taxon>Plectina</taxon>
        <taxon>Plectoidea</taxon>
        <taxon>Plectidae</taxon>
        <taxon>Plectus</taxon>
    </lineage>
</organism>
<evidence type="ECO:0000313" key="4">
    <source>
        <dbReference type="WBParaSite" id="PSAMB.scaffold2340size23730.g17553.t1"/>
    </source>
</evidence>
<dbReference type="PROSITE" id="PS50209">
    <property type="entry name" value="CARD"/>
    <property type="match status" value="2"/>
</dbReference>
<dbReference type="SUPFAM" id="SSF47986">
    <property type="entry name" value="DEATH domain"/>
    <property type="match status" value="2"/>
</dbReference>
<dbReference type="GO" id="GO:0042981">
    <property type="term" value="P:regulation of apoptotic process"/>
    <property type="evidence" value="ECO:0007669"/>
    <property type="project" value="InterPro"/>
</dbReference>
<dbReference type="InterPro" id="IPR001315">
    <property type="entry name" value="CARD"/>
</dbReference>
<dbReference type="Gene3D" id="1.10.533.10">
    <property type="entry name" value="Death Domain, Fas"/>
    <property type="match status" value="2"/>
</dbReference>
<evidence type="ECO:0000259" key="2">
    <source>
        <dbReference type="PROSITE" id="PS50209"/>
    </source>
</evidence>
<dbReference type="GO" id="GO:0002020">
    <property type="term" value="F:protease binding"/>
    <property type="evidence" value="ECO:0007669"/>
    <property type="project" value="InterPro"/>
</dbReference>